<comment type="subcellular location">
    <subcellularLocation>
        <location evidence="1">Membrane</location>
        <topology evidence="1">Multi-pass membrane protein</topology>
    </subcellularLocation>
</comment>
<keyword evidence="3 5" id="KW-1133">Transmembrane helix</keyword>
<protein>
    <submittedName>
        <fullName evidence="7">Yip1 domain-containing protein</fullName>
    </submittedName>
</protein>
<dbReference type="AlphaFoldDB" id="A0A238W4R8"/>
<dbReference type="InterPro" id="IPR006977">
    <property type="entry name" value="Yip1_dom"/>
</dbReference>
<evidence type="ECO:0000256" key="2">
    <source>
        <dbReference type="ARBA" id="ARBA00022692"/>
    </source>
</evidence>
<feature type="domain" description="Yip1" evidence="6">
    <location>
        <begin position="12"/>
        <end position="179"/>
    </location>
</feature>
<dbReference type="EMBL" id="FZNN01000004">
    <property type="protein sequence ID" value="SNR41391.1"/>
    <property type="molecule type" value="Genomic_DNA"/>
</dbReference>
<evidence type="ECO:0000313" key="7">
    <source>
        <dbReference type="EMBL" id="SNR41391.1"/>
    </source>
</evidence>
<feature type="transmembrane region" description="Helical" evidence="5">
    <location>
        <begin position="70"/>
        <end position="91"/>
    </location>
</feature>
<evidence type="ECO:0000313" key="8">
    <source>
        <dbReference type="Proteomes" id="UP000198417"/>
    </source>
</evidence>
<evidence type="ECO:0000256" key="1">
    <source>
        <dbReference type="ARBA" id="ARBA00004141"/>
    </source>
</evidence>
<accession>A0A238W4R8</accession>
<dbReference type="Pfam" id="PF04893">
    <property type="entry name" value="Yip1"/>
    <property type="match status" value="1"/>
</dbReference>
<dbReference type="OrthoDB" id="7872013at2"/>
<feature type="transmembrane region" description="Helical" evidence="5">
    <location>
        <begin position="103"/>
        <end position="124"/>
    </location>
</feature>
<reference evidence="7 8" key="1">
    <citation type="submission" date="2017-06" db="EMBL/GenBank/DDBJ databases">
        <authorList>
            <person name="Kim H.J."/>
            <person name="Triplett B.A."/>
        </authorList>
    </citation>
    <scope>NUCLEOTIDE SEQUENCE [LARGE SCALE GENOMIC DNA]</scope>
    <source>
        <strain evidence="7 8">DSM 29052</strain>
    </source>
</reference>
<organism evidence="7 8">
    <name type="scientific">Puniceibacterium sediminis</name>
    <dbReference type="NCBI Taxonomy" id="1608407"/>
    <lineage>
        <taxon>Bacteria</taxon>
        <taxon>Pseudomonadati</taxon>
        <taxon>Pseudomonadota</taxon>
        <taxon>Alphaproteobacteria</taxon>
        <taxon>Rhodobacterales</taxon>
        <taxon>Paracoccaceae</taxon>
        <taxon>Puniceibacterium</taxon>
    </lineage>
</organism>
<sequence length="196" mass="20637">MNLTAFLQLSWNSVVAPRDVARQLISLRLGQEALLLAFALVVVLNALLFGLTVLATPTSGASQSLLSSPLFFMILLGGALAITIVALTWVGRMLGGAGRIEDIAVLLIWMQALRVLVQIAMLVLLPLSMAFSAILVLAASVAGVWMLVHFIDEAHGFGNLLRALLVLILAVTGTALGLALFMSLIGATTMGLNGYV</sequence>
<evidence type="ECO:0000256" key="5">
    <source>
        <dbReference type="SAM" id="Phobius"/>
    </source>
</evidence>
<feature type="transmembrane region" description="Helical" evidence="5">
    <location>
        <begin position="130"/>
        <end position="151"/>
    </location>
</feature>
<feature type="transmembrane region" description="Helical" evidence="5">
    <location>
        <begin position="33"/>
        <end position="55"/>
    </location>
</feature>
<keyword evidence="2 5" id="KW-0812">Transmembrane</keyword>
<evidence type="ECO:0000256" key="3">
    <source>
        <dbReference type="ARBA" id="ARBA00022989"/>
    </source>
</evidence>
<keyword evidence="4 5" id="KW-0472">Membrane</keyword>
<feature type="transmembrane region" description="Helical" evidence="5">
    <location>
        <begin position="163"/>
        <end position="187"/>
    </location>
</feature>
<keyword evidence="8" id="KW-1185">Reference proteome</keyword>
<proteinExistence type="predicted"/>
<evidence type="ECO:0000259" key="6">
    <source>
        <dbReference type="Pfam" id="PF04893"/>
    </source>
</evidence>
<dbReference type="GO" id="GO:0016020">
    <property type="term" value="C:membrane"/>
    <property type="evidence" value="ECO:0007669"/>
    <property type="project" value="UniProtKB-SubCell"/>
</dbReference>
<dbReference type="RefSeq" id="WP_089269704.1">
    <property type="nucleotide sequence ID" value="NZ_FZNN01000004.1"/>
</dbReference>
<gene>
    <name evidence="7" type="ORF">SAMN06265370_104139</name>
</gene>
<evidence type="ECO:0000256" key="4">
    <source>
        <dbReference type="ARBA" id="ARBA00023136"/>
    </source>
</evidence>
<name>A0A238W4R8_9RHOB</name>
<dbReference type="Proteomes" id="UP000198417">
    <property type="component" value="Unassembled WGS sequence"/>
</dbReference>